<feature type="domain" description="Non-reducing end beta-L-arabinofuranosidase-like GH127 middle" evidence="2">
    <location>
        <begin position="423"/>
        <end position="521"/>
    </location>
</feature>
<dbReference type="Pfam" id="PF07944">
    <property type="entry name" value="Beta-AFase-like_GH127_cat"/>
    <property type="match status" value="1"/>
</dbReference>
<feature type="domain" description="Non-reducing end beta-L-arabinofuranosidase-like GH127 catalytic" evidence="1">
    <location>
        <begin position="93"/>
        <end position="411"/>
    </location>
</feature>
<dbReference type="PANTHER" id="PTHR31151:SF0">
    <property type="entry name" value="PROLINE-TRNA LIGASE (DUF1680)"/>
    <property type="match status" value="1"/>
</dbReference>
<organism evidence="3 4">
    <name type="scientific">Mucilaginibacter antarcticus</name>
    <dbReference type="NCBI Taxonomy" id="1855725"/>
    <lineage>
        <taxon>Bacteria</taxon>
        <taxon>Pseudomonadati</taxon>
        <taxon>Bacteroidota</taxon>
        <taxon>Sphingobacteriia</taxon>
        <taxon>Sphingobacteriales</taxon>
        <taxon>Sphingobacteriaceae</taxon>
        <taxon>Mucilaginibacter</taxon>
    </lineage>
</organism>
<reference evidence="4" key="1">
    <citation type="journal article" date="2019" name="Int. J. Syst. Evol. Microbiol.">
        <title>The Global Catalogue of Microorganisms (GCM) 10K type strain sequencing project: providing services to taxonomists for standard genome sequencing and annotation.</title>
        <authorList>
            <consortium name="The Broad Institute Genomics Platform"/>
            <consortium name="The Broad Institute Genome Sequencing Center for Infectious Disease"/>
            <person name="Wu L."/>
            <person name="Ma J."/>
        </authorList>
    </citation>
    <scope>NUCLEOTIDE SEQUENCE [LARGE SCALE GENOMIC DNA]</scope>
    <source>
        <strain evidence="4">KCTC 52232</strain>
    </source>
</reference>
<keyword evidence="4" id="KW-1185">Reference proteome</keyword>
<evidence type="ECO:0000259" key="2">
    <source>
        <dbReference type="Pfam" id="PF20736"/>
    </source>
</evidence>
<name>A0ABW5XL35_9SPHI</name>
<evidence type="ECO:0000313" key="3">
    <source>
        <dbReference type="EMBL" id="MFD2864116.1"/>
    </source>
</evidence>
<accession>A0ABW5XL35</accession>
<sequence>MKPFYLLATLAIFSLAPKSGQSQNYVEAKAPLRQNPYIELPIGAIKPQGWLREMLIKQKNGATGNLDKLYPLVMGNRNGWLGGDGDQWERGPYWIDGLLPLAYILQDKDLIAKVKPWVEWSIKSQTADGYFGPSKDYPGEPGIQRDNSRDWWPKMVMLKVLKQYYDATGDKRVVTLLTNYFKYQLTELPKNKLGHWTFWAEWRAGDNLAIVYWLYNITGDKFLLNLGDLMHQQTFDFTGAFLKGEMLSRVGTAHGVNLAQGIKEPLIYYQQHPEEKYIAAMKKGFADLTKYNGMAHGLYGADESMHGNNPTQGSELCTAVEMMFSLESSLAITGDVDYADRLEKIAFNALPAQASEDYMTRQYFQQANQVSLTRATHNFNVNHAGTDVVYGLLSGYPCCTSNMHQGWPKFTQNLWYATPDKGVAALIYSASEVNIKVANNIPVTFKEETNYPFNENIKFTLSTDKKIKSVSFPFHLRVPAWCRNAVIKVNGRQLQEAKGNQVVKISREWKSGDVLELQLPMHVYKNTWYENSISVERGPLVYGLKIGEETKLVKNDRDPIAYGAEYLEVRPTTPWNYALIDARRAEFEKAFTVQTKAGLKAYPWTADNAPLQLTVKARKLPNWKMYNDMAGPLPFSVTYNEGTGKQPDEDIVLLPYGCTRLRISQFPVIAK</sequence>
<dbReference type="PANTHER" id="PTHR31151">
    <property type="entry name" value="PROLINE-TRNA LIGASE (DUF1680)"/>
    <property type="match status" value="1"/>
</dbReference>
<protein>
    <submittedName>
        <fullName evidence="3">Beta-L-arabinofuranosidase domain-containing protein</fullName>
    </submittedName>
</protein>
<evidence type="ECO:0000313" key="4">
    <source>
        <dbReference type="Proteomes" id="UP001597601"/>
    </source>
</evidence>
<dbReference type="RefSeq" id="WP_377124320.1">
    <property type="nucleotide sequence ID" value="NZ_JBHUON010000004.1"/>
</dbReference>
<dbReference type="SUPFAM" id="SSF48208">
    <property type="entry name" value="Six-hairpin glycosidases"/>
    <property type="match status" value="1"/>
</dbReference>
<dbReference type="Proteomes" id="UP001597601">
    <property type="component" value="Unassembled WGS sequence"/>
</dbReference>
<dbReference type="InterPro" id="IPR012878">
    <property type="entry name" value="Beta-AFase-like_GH127_cat"/>
</dbReference>
<proteinExistence type="predicted"/>
<dbReference type="Pfam" id="PF20736">
    <property type="entry name" value="Glyco_hydro127M"/>
    <property type="match status" value="1"/>
</dbReference>
<gene>
    <name evidence="3" type="ORF">ACFSYC_05390</name>
</gene>
<dbReference type="EMBL" id="JBHUON010000004">
    <property type="protein sequence ID" value="MFD2864116.1"/>
    <property type="molecule type" value="Genomic_DNA"/>
</dbReference>
<evidence type="ECO:0000259" key="1">
    <source>
        <dbReference type="Pfam" id="PF07944"/>
    </source>
</evidence>
<comment type="caution">
    <text evidence="3">The sequence shown here is derived from an EMBL/GenBank/DDBJ whole genome shotgun (WGS) entry which is preliminary data.</text>
</comment>
<dbReference type="InterPro" id="IPR049046">
    <property type="entry name" value="Beta-AFase-like_GH127_middle"/>
</dbReference>
<dbReference type="InterPro" id="IPR008928">
    <property type="entry name" value="6-hairpin_glycosidase_sf"/>
</dbReference>